<sequence length="324" mass="36295">MAKIPIKFNRVAAAFDEAVKWRPPCDSSSGSEYWPESGASLSSLVNSFIENGDAFDPLFDDMDTTMDMDLNEDSDKEDCDYNEIKESLRGFLLECTNDNKKGVKHKILNDIEDALKRHQGAHDFDSSTSTTPLKRNVMSHLRAKGFDAGLCKSRWEKTGRFPAGTYEYIDVNVGKTRYIVELNMVGELDIVRPTTRYKALLDMIPTIMIVDKSQVLKQIIRLMSGAMKDSLKKADMLVAPWRRNGYIQARYFSPYKRTINPESSSLSSANLAKEGVTNNKGFMVGFEPIDLGTTRVPYYCREHHGLVSKGGVRVGLLGAVLHGT</sequence>
<dbReference type="NCBIfam" id="TIGR01615">
    <property type="entry name" value="A_thal_3542"/>
    <property type="match status" value="1"/>
</dbReference>
<keyword evidence="2" id="KW-1185">Reference proteome</keyword>
<evidence type="ECO:0000313" key="1">
    <source>
        <dbReference type="EMBL" id="KAK9681455.1"/>
    </source>
</evidence>
<dbReference type="PANTHER" id="PTHR31579">
    <property type="entry name" value="OS03G0796600 PROTEIN"/>
    <property type="match status" value="1"/>
</dbReference>
<dbReference type="PANTHER" id="PTHR31579:SF42">
    <property type="entry name" value="DUF506 FAMILY PROTEIN (DUF506)"/>
    <property type="match status" value="1"/>
</dbReference>
<protein>
    <submittedName>
        <fullName evidence="1">Uncharacterized protein</fullName>
    </submittedName>
</protein>
<dbReference type="Pfam" id="PF04720">
    <property type="entry name" value="PDDEXK_6"/>
    <property type="match status" value="1"/>
</dbReference>
<evidence type="ECO:0000313" key="2">
    <source>
        <dbReference type="Proteomes" id="UP001443914"/>
    </source>
</evidence>
<accession>A0AAW1HXQ3</accession>
<proteinExistence type="predicted"/>
<dbReference type="EMBL" id="JBDFQZ010000010">
    <property type="protein sequence ID" value="KAK9681455.1"/>
    <property type="molecule type" value="Genomic_DNA"/>
</dbReference>
<dbReference type="InterPro" id="IPR006502">
    <property type="entry name" value="PDDEXK-like"/>
</dbReference>
<reference evidence="1" key="1">
    <citation type="submission" date="2024-03" db="EMBL/GenBank/DDBJ databases">
        <title>WGS assembly of Saponaria officinalis var. Norfolk2.</title>
        <authorList>
            <person name="Jenkins J."/>
            <person name="Shu S."/>
            <person name="Grimwood J."/>
            <person name="Barry K."/>
            <person name="Goodstein D."/>
            <person name="Schmutz J."/>
            <person name="Leebens-Mack J."/>
            <person name="Osbourn A."/>
        </authorList>
    </citation>
    <scope>NUCLEOTIDE SEQUENCE [LARGE SCALE GENOMIC DNA]</scope>
    <source>
        <strain evidence="1">JIC</strain>
    </source>
</reference>
<gene>
    <name evidence="1" type="ORF">RND81_10G003600</name>
</gene>
<dbReference type="Proteomes" id="UP001443914">
    <property type="component" value="Unassembled WGS sequence"/>
</dbReference>
<dbReference type="AlphaFoldDB" id="A0AAW1HXQ3"/>
<comment type="caution">
    <text evidence="1">The sequence shown here is derived from an EMBL/GenBank/DDBJ whole genome shotgun (WGS) entry which is preliminary data.</text>
</comment>
<name>A0AAW1HXQ3_SAPOF</name>
<organism evidence="1 2">
    <name type="scientific">Saponaria officinalis</name>
    <name type="common">Common soapwort</name>
    <name type="synonym">Lychnis saponaria</name>
    <dbReference type="NCBI Taxonomy" id="3572"/>
    <lineage>
        <taxon>Eukaryota</taxon>
        <taxon>Viridiplantae</taxon>
        <taxon>Streptophyta</taxon>
        <taxon>Embryophyta</taxon>
        <taxon>Tracheophyta</taxon>
        <taxon>Spermatophyta</taxon>
        <taxon>Magnoliopsida</taxon>
        <taxon>eudicotyledons</taxon>
        <taxon>Gunneridae</taxon>
        <taxon>Pentapetalae</taxon>
        <taxon>Caryophyllales</taxon>
        <taxon>Caryophyllaceae</taxon>
        <taxon>Caryophylleae</taxon>
        <taxon>Saponaria</taxon>
    </lineage>
</organism>